<protein>
    <submittedName>
        <fullName evidence="2">Uncharacterized protein</fullName>
    </submittedName>
</protein>
<evidence type="ECO:0000313" key="3">
    <source>
        <dbReference type="Proteomes" id="UP000241690"/>
    </source>
</evidence>
<dbReference type="RefSeq" id="XP_024775744.1">
    <property type="nucleotide sequence ID" value="XM_024914985.1"/>
</dbReference>
<gene>
    <name evidence="2" type="ORF">M431DRAFT_416581</name>
</gene>
<organism evidence="2 3">
    <name type="scientific">Trichoderma harzianum CBS 226.95</name>
    <dbReference type="NCBI Taxonomy" id="983964"/>
    <lineage>
        <taxon>Eukaryota</taxon>
        <taxon>Fungi</taxon>
        <taxon>Dikarya</taxon>
        <taxon>Ascomycota</taxon>
        <taxon>Pezizomycotina</taxon>
        <taxon>Sordariomycetes</taxon>
        <taxon>Hypocreomycetidae</taxon>
        <taxon>Hypocreales</taxon>
        <taxon>Hypocreaceae</taxon>
        <taxon>Trichoderma</taxon>
    </lineage>
</organism>
<dbReference type="Proteomes" id="UP000241690">
    <property type="component" value="Unassembled WGS sequence"/>
</dbReference>
<name>A0A2T4AG69_TRIHA</name>
<accession>A0A2T4AG69</accession>
<dbReference type="AlphaFoldDB" id="A0A2T4AG69"/>
<evidence type="ECO:0000313" key="2">
    <source>
        <dbReference type="EMBL" id="PTB56067.1"/>
    </source>
</evidence>
<feature type="region of interest" description="Disordered" evidence="1">
    <location>
        <begin position="148"/>
        <end position="185"/>
    </location>
</feature>
<proteinExistence type="predicted"/>
<sequence length="217" mass="22789">MQTAESLFAGPNNGNQNNVARHGGADQWLAFSGHALAEDQVLVQVVVAGCTDSISYAAKGRAKGEKVNGRDGGHIGAFCLEAIIIAGHALTRKTAAIRSKSTAQWRVYSILARIWHSSACDNGDGPKGKGRSTRSTLVKGGLLGAGDASIPGGPAKGEAISGWRGRGSGAAWDGQGKVRPGKTKRQRKRIGAVLVDCWKLSRKSRGLWCCNVAVESW</sequence>
<evidence type="ECO:0000256" key="1">
    <source>
        <dbReference type="SAM" id="MobiDB-lite"/>
    </source>
</evidence>
<dbReference type="GeneID" id="36623551"/>
<reference evidence="2 3" key="1">
    <citation type="submission" date="2016-07" db="EMBL/GenBank/DDBJ databases">
        <title>Multiple horizontal gene transfer events from other fungi enriched the ability of initially mycotrophic Trichoderma (Ascomycota) to feed on dead plant biomass.</title>
        <authorList>
            <consortium name="DOE Joint Genome Institute"/>
            <person name="Aerts A."/>
            <person name="Atanasova L."/>
            <person name="Chenthamara K."/>
            <person name="Zhang J."/>
            <person name="Grujic M."/>
            <person name="Henrissat B."/>
            <person name="Kuo A."/>
            <person name="Salamov A."/>
            <person name="Lipzen A."/>
            <person name="Labutti K."/>
            <person name="Barry K."/>
            <person name="Miao Y."/>
            <person name="Rahimi M.J."/>
            <person name="Shen Q."/>
            <person name="Grigoriev I.V."/>
            <person name="Kubicek C.P."/>
            <person name="Druzhinina I.S."/>
        </authorList>
    </citation>
    <scope>NUCLEOTIDE SEQUENCE [LARGE SCALE GENOMIC DNA]</scope>
    <source>
        <strain evidence="2 3">CBS 226.95</strain>
    </source>
</reference>
<dbReference type="EMBL" id="KZ679679">
    <property type="protein sequence ID" value="PTB56067.1"/>
    <property type="molecule type" value="Genomic_DNA"/>
</dbReference>
<keyword evidence="3" id="KW-1185">Reference proteome</keyword>